<dbReference type="OMA" id="EMRRIMK"/>
<name>A0A200Q3T4_MACCD</name>
<feature type="repeat" description="PPR" evidence="2">
    <location>
        <begin position="255"/>
        <end position="285"/>
    </location>
</feature>
<dbReference type="EMBL" id="MVGT01003168">
    <property type="protein sequence ID" value="OVA05125.1"/>
    <property type="molecule type" value="Genomic_DNA"/>
</dbReference>
<dbReference type="Pfam" id="PF01535">
    <property type="entry name" value="PPR"/>
    <property type="match status" value="4"/>
</dbReference>
<organism evidence="3 4">
    <name type="scientific">Macleaya cordata</name>
    <name type="common">Five-seeded plume-poppy</name>
    <name type="synonym">Bocconia cordata</name>
    <dbReference type="NCBI Taxonomy" id="56857"/>
    <lineage>
        <taxon>Eukaryota</taxon>
        <taxon>Viridiplantae</taxon>
        <taxon>Streptophyta</taxon>
        <taxon>Embryophyta</taxon>
        <taxon>Tracheophyta</taxon>
        <taxon>Spermatophyta</taxon>
        <taxon>Magnoliopsida</taxon>
        <taxon>Ranunculales</taxon>
        <taxon>Papaveraceae</taxon>
        <taxon>Papaveroideae</taxon>
        <taxon>Macleaya</taxon>
    </lineage>
</organism>
<dbReference type="Pfam" id="PF13041">
    <property type="entry name" value="PPR_2"/>
    <property type="match status" value="2"/>
</dbReference>
<evidence type="ECO:0000313" key="3">
    <source>
        <dbReference type="EMBL" id="OVA05125.1"/>
    </source>
</evidence>
<sequence>MTLSISSSGTSRPAKIFISLLKNSAHNIRQLGQIFAQTITTGCIYCPLTWNSIIRAYSKSPTPIKAILIYNHIIKPTTFVVLPDNHTYPALLKACSRLPSLPKAKEIHGHLTKSGLLHSDIYINNSLIHLYRTLGQAKDARRVFDEMYHRDLVSWNSVLGVYSSCPDLWVEALVLFKRMLYVGVEADAVTIIILLSACGLVREGIEYGRAIHAYVMKVGIGFSLNLENSLLSLYSKGGDMNTAIRLFNEMMGQRDVASCTILINGYVGLGLVDQAREIFDRMDVKDHVSWNSMINGYVKANQPKEALELFKEMEMDDVSPDEKTVVSLLSACACLSELRLGRLVHNFIIERNIRFDVFVGTALVNMYAKCGSLEEAMVTFHKLDYKDVFTWTTAVTALANYGRGNEALMLFREMQKEGIEPNEATFVAVLTACSQSGLVEEGCELFNSMHRLFSIQPRIEHFGCLVDLLSRAGLLSHAEKFVRTMPVDEKIIAYKTILSACISYFDIELGENVAKEMIKLRPQSHGVYVLLSNFYALANQWDKVVEMRRIMKESSMRKEIGISFIDIKT</sequence>
<dbReference type="InterPro" id="IPR046960">
    <property type="entry name" value="PPR_At4g14850-like_plant"/>
</dbReference>
<keyword evidence="1" id="KW-0677">Repeat</keyword>
<dbReference type="FunFam" id="1.25.40.10:FF:000348">
    <property type="entry name" value="Pentatricopeptide repeat-containing protein chloroplastic"/>
    <property type="match status" value="1"/>
</dbReference>
<keyword evidence="4" id="KW-1185">Reference proteome</keyword>
<dbReference type="NCBIfam" id="TIGR00756">
    <property type="entry name" value="PPR"/>
    <property type="match status" value="5"/>
</dbReference>
<feature type="repeat" description="PPR" evidence="2">
    <location>
        <begin position="286"/>
        <end position="320"/>
    </location>
</feature>
<dbReference type="Pfam" id="PF20431">
    <property type="entry name" value="E_motif"/>
    <property type="match status" value="1"/>
</dbReference>
<dbReference type="InParanoid" id="A0A200Q3T4"/>
<dbReference type="AlphaFoldDB" id="A0A200Q3T4"/>
<feature type="repeat" description="PPR" evidence="2">
    <location>
        <begin position="151"/>
        <end position="186"/>
    </location>
</feature>
<dbReference type="InterPro" id="IPR011990">
    <property type="entry name" value="TPR-like_helical_dom_sf"/>
</dbReference>
<dbReference type="Gene3D" id="1.25.40.10">
    <property type="entry name" value="Tetratricopeptide repeat domain"/>
    <property type="match status" value="4"/>
</dbReference>
<evidence type="ECO:0000256" key="1">
    <source>
        <dbReference type="ARBA" id="ARBA00022737"/>
    </source>
</evidence>
<dbReference type="FunFam" id="1.25.40.10:FF:000090">
    <property type="entry name" value="Pentatricopeptide repeat-containing protein, chloroplastic"/>
    <property type="match status" value="1"/>
</dbReference>
<accession>A0A200Q3T4</accession>
<dbReference type="InterPro" id="IPR002885">
    <property type="entry name" value="PPR_rpt"/>
</dbReference>
<gene>
    <name evidence="3" type="ORF">BVC80_8897g6</name>
</gene>
<evidence type="ECO:0000313" key="4">
    <source>
        <dbReference type="Proteomes" id="UP000195402"/>
    </source>
</evidence>
<dbReference type="FunFam" id="1.25.40.10:FF:000344">
    <property type="entry name" value="Pentatricopeptide repeat-containing protein"/>
    <property type="match status" value="1"/>
</dbReference>
<dbReference type="GO" id="GO:0003723">
    <property type="term" value="F:RNA binding"/>
    <property type="evidence" value="ECO:0007669"/>
    <property type="project" value="InterPro"/>
</dbReference>
<dbReference type="Proteomes" id="UP000195402">
    <property type="component" value="Unassembled WGS sequence"/>
</dbReference>
<reference evidence="3 4" key="1">
    <citation type="journal article" date="2017" name="Mol. Plant">
        <title>The Genome of Medicinal Plant Macleaya cordata Provides New Insights into Benzylisoquinoline Alkaloids Metabolism.</title>
        <authorList>
            <person name="Liu X."/>
            <person name="Liu Y."/>
            <person name="Huang P."/>
            <person name="Ma Y."/>
            <person name="Qing Z."/>
            <person name="Tang Q."/>
            <person name="Cao H."/>
            <person name="Cheng P."/>
            <person name="Zheng Y."/>
            <person name="Yuan Z."/>
            <person name="Zhou Y."/>
            <person name="Liu J."/>
            <person name="Tang Z."/>
            <person name="Zhuo Y."/>
            <person name="Zhang Y."/>
            <person name="Yu L."/>
            <person name="Huang J."/>
            <person name="Yang P."/>
            <person name="Peng Q."/>
            <person name="Zhang J."/>
            <person name="Jiang W."/>
            <person name="Zhang Z."/>
            <person name="Lin K."/>
            <person name="Ro D.K."/>
            <person name="Chen X."/>
            <person name="Xiong X."/>
            <person name="Shang Y."/>
            <person name="Huang S."/>
            <person name="Zeng J."/>
        </authorList>
    </citation>
    <scope>NUCLEOTIDE SEQUENCE [LARGE SCALE GENOMIC DNA]</scope>
    <source>
        <strain evidence="4">cv. BLH2017</strain>
        <tissue evidence="3">Root</tissue>
    </source>
</reference>
<proteinExistence type="predicted"/>
<comment type="caution">
    <text evidence="3">The sequence shown here is derived from an EMBL/GenBank/DDBJ whole genome shotgun (WGS) entry which is preliminary data.</text>
</comment>
<feature type="repeat" description="PPR" evidence="2">
    <location>
        <begin position="387"/>
        <end position="421"/>
    </location>
</feature>
<dbReference type="PANTHER" id="PTHR47926">
    <property type="entry name" value="PENTATRICOPEPTIDE REPEAT-CONTAINING PROTEIN"/>
    <property type="match status" value="1"/>
</dbReference>
<dbReference type="GO" id="GO:0009451">
    <property type="term" value="P:RNA modification"/>
    <property type="evidence" value="ECO:0007669"/>
    <property type="project" value="InterPro"/>
</dbReference>
<dbReference type="OrthoDB" id="185373at2759"/>
<evidence type="ECO:0000256" key="2">
    <source>
        <dbReference type="PROSITE-ProRule" id="PRU00708"/>
    </source>
</evidence>
<dbReference type="InterPro" id="IPR046848">
    <property type="entry name" value="E_motif"/>
</dbReference>
<dbReference type="PROSITE" id="PS51375">
    <property type="entry name" value="PPR"/>
    <property type="match status" value="4"/>
</dbReference>
<protein>
    <submittedName>
        <fullName evidence="3">Pentatricopeptide repeat</fullName>
    </submittedName>
</protein>
<dbReference type="PANTHER" id="PTHR47926:SF436">
    <property type="entry name" value="PENTATRICOPEPTIDE REPEAT-CONTAINING PROTEIN ELI1, CHLOROPLASTIC-LIKE ISOFORM X2"/>
    <property type="match status" value="1"/>
</dbReference>